<protein>
    <submittedName>
        <fullName evidence="1">Uncharacterized protein</fullName>
    </submittedName>
</protein>
<evidence type="ECO:0000313" key="1">
    <source>
        <dbReference type="EMBL" id="KAH7846434.1"/>
    </source>
</evidence>
<name>A0ACB7XZR6_9ERIC</name>
<proteinExistence type="predicted"/>
<accession>A0ACB7XZR6</accession>
<reference evidence="1 2" key="1">
    <citation type="journal article" date="2021" name="Hortic Res">
        <title>High-quality reference genome and annotation aids understanding of berry development for evergreen blueberry (Vaccinium darrowii).</title>
        <authorList>
            <person name="Yu J."/>
            <person name="Hulse-Kemp A.M."/>
            <person name="Babiker E."/>
            <person name="Staton M."/>
        </authorList>
    </citation>
    <scope>NUCLEOTIDE SEQUENCE [LARGE SCALE GENOMIC DNA]</scope>
    <source>
        <strain evidence="2">cv. NJ 8807/NJ 8810</strain>
        <tissue evidence="1">Young leaf</tissue>
    </source>
</reference>
<keyword evidence="2" id="KW-1185">Reference proteome</keyword>
<comment type="caution">
    <text evidence="1">The sequence shown here is derived from an EMBL/GenBank/DDBJ whole genome shotgun (WGS) entry which is preliminary data.</text>
</comment>
<organism evidence="1 2">
    <name type="scientific">Vaccinium darrowii</name>
    <dbReference type="NCBI Taxonomy" id="229202"/>
    <lineage>
        <taxon>Eukaryota</taxon>
        <taxon>Viridiplantae</taxon>
        <taxon>Streptophyta</taxon>
        <taxon>Embryophyta</taxon>
        <taxon>Tracheophyta</taxon>
        <taxon>Spermatophyta</taxon>
        <taxon>Magnoliopsida</taxon>
        <taxon>eudicotyledons</taxon>
        <taxon>Gunneridae</taxon>
        <taxon>Pentapetalae</taxon>
        <taxon>asterids</taxon>
        <taxon>Ericales</taxon>
        <taxon>Ericaceae</taxon>
        <taxon>Vaccinioideae</taxon>
        <taxon>Vaccinieae</taxon>
        <taxon>Vaccinium</taxon>
    </lineage>
</organism>
<dbReference type="EMBL" id="CM037155">
    <property type="protein sequence ID" value="KAH7846434.1"/>
    <property type="molecule type" value="Genomic_DNA"/>
</dbReference>
<sequence length="347" mass="39671">MENGFLMGSSPSKGFYQSFTNFDQVSNAENSFSNFPFGNLTPFHDPFDPFIASSSTPPSDQCGNFFPTSESKNLSGSNGVKMGLFMSYPSRILLRSLNTEGNSQKLQQMQSNASVEVPCLNVEDMYQAKANLEKKKKDLTKESEKAFQNSPMLVKGQWSPEEDRLLVQLVNQYGERKWSLISEMLDGRVGKQCRERWHNHLRPGIKKDRWTEEEEMILIEAHKKMGNKWAAIARELPGRSENTVKNHWNAAKRRRFNTKRKCKYNSLLRQYIMGLSSPDQSSEMLHFKDQMEPTNCESDHHRKAVDGSSELGQSIFGYKVFDKMAELGREIGLGVEEMDLLVRQGII</sequence>
<dbReference type="Proteomes" id="UP000828048">
    <property type="component" value="Chromosome 5"/>
</dbReference>
<gene>
    <name evidence="1" type="ORF">Vadar_014040</name>
</gene>
<evidence type="ECO:0000313" key="2">
    <source>
        <dbReference type="Proteomes" id="UP000828048"/>
    </source>
</evidence>